<comment type="similarity">
    <text evidence="1">Belongs to the LysR transcriptional regulatory family.</text>
</comment>
<evidence type="ECO:0000256" key="3">
    <source>
        <dbReference type="ARBA" id="ARBA00023125"/>
    </source>
</evidence>
<dbReference type="Gene3D" id="3.40.190.10">
    <property type="entry name" value="Periplasmic binding protein-like II"/>
    <property type="match status" value="2"/>
</dbReference>
<dbReference type="PRINTS" id="PR00039">
    <property type="entry name" value="HTHLYSR"/>
</dbReference>
<gene>
    <name evidence="6" type="ORF">ACFQQL_11455</name>
</gene>
<protein>
    <submittedName>
        <fullName evidence="6">LysR family transcriptional regulator</fullName>
    </submittedName>
</protein>
<evidence type="ECO:0000259" key="5">
    <source>
        <dbReference type="PROSITE" id="PS50931"/>
    </source>
</evidence>
<evidence type="ECO:0000313" key="6">
    <source>
        <dbReference type="EMBL" id="MFC7405727.1"/>
    </source>
</evidence>
<dbReference type="PANTHER" id="PTHR30118">
    <property type="entry name" value="HTH-TYPE TRANSCRIPTIONAL REGULATOR LEUO-RELATED"/>
    <property type="match status" value="1"/>
</dbReference>
<proteinExistence type="inferred from homology"/>
<keyword evidence="3" id="KW-0238">DNA-binding</keyword>
<comment type="caution">
    <text evidence="6">The sequence shown here is derived from an EMBL/GenBank/DDBJ whole genome shotgun (WGS) entry which is preliminary data.</text>
</comment>
<organism evidence="6 7">
    <name type="scientific">Georgenia alba</name>
    <dbReference type="NCBI Taxonomy" id="2233858"/>
    <lineage>
        <taxon>Bacteria</taxon>
        <taxon>Bacillati</taxon>
        <taxon>Actinomycetota</taxon>
        <taxon>Actinomycetes</taxon>
        <taxon>Micrococcales</taxon>
        <taxon>Bogoriellaceae</taxon>
        <taxon>Georgenia</taxon>
    </lineage>
</organism>
<evidence type="ECO:0000313" key="7">
    <source>
        <dbReference type="Proteomes" id="UP001596455"/>
    </source>
</evidence>
<name>A0ABW2QCQ4_9MICO</name>
<dbReference type="PANTHER" id="PTHR30118:SF15">
    <property type="entry name" value="TRANSCRIPTIONAL REGULATORY PROTEIN"/>
    <property type="match status" value="1"/>
</dbReference>
<dbReference type="Pfam" id="PF03466">
    <property type="entry name" value="LysR_substrate"/>
    <property type="match status" value="1"/>
</dbReference>
<keyword evidence="2" id="KW-0805">Transcription regulation</keyword>
<accession>A0ABW2QCQ4</accession>
<keyword evidence="4" id="KW-0804">Transcription</keyword>
<sequence length="293" mass="32527">MGLDLNLLRVLVAVIEEGTLTAAAERLHVTQPSVSHSLRRLRRATHDDLFVKKGRLVQPTRVALELYAQFGDIPRRLDDAFGRAAVFDPSSSDRVFRVGLTDLGEITVLSPLVRQLQQRAPRTGVEVMRVQIDTLEDQLATGQLDVAVASWKPEGRLASIPMRQETYVCIAQRGMFGADGPTVEEVERTPRAQVSPSTGHVTPSYLWESTPPGSATVQSFAAIPPLLASNRMLSVVPSIVAPDWTERWPLESWTLPVELPDVIVYCHVRAGPLQPAQRWFMRQVMEAAHSAWE</sequence>
<dbReference type="PROSITE" id="PS50931">
    <property type="entry name" value="HTH_LYSR"/>
    <property type="match status" value="1"/>
</dbReference>
<dbReference type="InterPro" id="IPR000847">
    <property type="entry name" value="LysR_HTH_N"/>
</dbReference>
<evidence type="ECO:0000256" key="4">
    <source>
        <dbReference type="ARBA" id="ARBA00023163"/>
    </source>
</evidence>
<dbReference type="SUPFAM" id="SSF46785">
    <property type="entry name" value="Winged helix' DNA-binding domain"/>
    <property type="match status" value="1"/>
</dbReference>
<evidence type="ECO:0000256" key="1">
    <source>
        <dbReference type="ARBA" id="ARBA00009437"/>
    </source>
</evidence>
<feature type="domain" description="HTH lysR-type" evidence="5">
    <location>
        <begin position="3"/>
        <end position="60"/>
    </location>
</feature>
<dbReference type="SUPFAM" id="SSF53850">
    <property type="entry name" value="Periplasmic binding protein-like II"/>
    <property type="match status" value="1"/>
</dbReference>
<reference evidence="7" key="1">
    <citation type="journal article" date="2019" name="Int. J. Syst. Evol. Microbiol.">
        <title>The Global Catalogue of Microorganisms (GCM) 10K type strain sequencing project: providing services to taxonomists for standard genome sequencing and annotation.</title>
        <authorList>
            <consortium name="The Broad Institute Genomics Platform"/>
            <consortium name="The Broad Institute Genome Sequencing Center for Infectious Disease"/>
            <person name="Wu L."/>
            <person name="Ma J."/>
        </authorList>
    </citation>
    <scope>NUCLEOTIDE SEQUENCE [LARGE SCALE GENOMIC DNA]</scope>
    <source>
        <strain evidence="7">JCM 1490</strain>
    </source>
</reference>
<keyword evidence="7" id="KW-1185">Reference proteome</keyword>
<dbReference type="EMBL" id="JBHTCQ010000002">
    <property type="protein sequence ID" value="MFC7405727.1"/>
    <property type="molecule type" value="Genomic_DNA"/>
</dbReference>
<dbReference type="Proteomes" id="UP001596455">
    <property type="component" value="Unassembled WGS sequence"/>
</dbReference>
<dbReference type="InterPro" id="IPR036388">
    <property type="entry name" value="WH-like_DNA-bd_sf"/>
</dbReference>
<evidence type="ECO:0000256" key="2">
    <source>
        <dbReference type="ARBA" id="ARBA00023015"/>
    </source>
</evidence>
<dbReference type="InterPro" id="IPR050389">
    <property type="entry name" value="LysR-type_TF"/>
</dbReference>
<dbReference type="Pfam" id="PF00126">
    <property type="entry name" value="HTH_1"/>
    <property type="match status" value="1"/>
</dbReference>
<dbReference type="Gene3D" id="1.10.10.10">
    <property type="entry name" value="Winged helix-like DNA-binding domain superfamily/Winged helix DNA-binding domain"/>
    <property type="match status" value="1"/>
</dbReference>
<dbReference type="InterPro" id="IPR036390">
    <property type="entry name" value="WH_DNA-bd_sf"/>
</dbReference>
<dbReference type="InterPro" id="IPR005119">
    <property type="entry name" value="LysR_subst-bd"/>
</dbReference>
<dbReference type="RefSeq" id="WP_382394427.1">
    <property type="nucleotide sequence ID" value="NZ_JBHTCQ010000002.1"/>
</dbReference>